<dbReference type="InterPro" id="IPR000504">
    <property type="entry name" value="RRM_dom"/>
</dbReference>
<evidence type="ECO:0000256" key="3">
    <source>
        <dbReference type="SAM" id="MobiDB-lite"/>
    </source>
</evidence>
<dbReference type="AlphaFoldDB" id="A0AA40BF89"/>
<accession>A0AA40BF89</accession>
<dbReference type="SMART" id="SM00360">
    <property type="entry name" value="RRM"/>
    <property type="match status" value="2"/>
</dbReference>
<dbReference type="InterPro" id="IPR012677">
    <property type="entry name" value="Nucleotide-bd_a/b_plait_sf"/>
</dbReference>
<dbReference type="PANTHER" id="PTHR48025">
    <property type="entry name" value="OS02G0815200 PROTEIN"/>
    <property type="match status" value="1"/>
</dbReference>
<feature type="compositionally biased region" description="Low complexity" evidence="3">
    <location>
        <begin position="305"/>
        <end position="314"/>
    </location>
</feature>
<dbReference type="PROSITE" id="PS50102">
    <property type="entry name" value="RRM"/>
    <property type="match status" value="1"/>
</dbReference>
<keyword evidence="6" id="KW-1185">Reference proteome</keyword>
<dbReference type="EMBL" id="JAUKTV010000008">
    <property type="protein sequence ID" value="KAK0732863.1"/>
    <property type="molecule type" value="Genomic_DNA"/>
</dbReference>
<keyword evidence="1 2" id="KW-0694">RNA-binding</keyword>
<feature type="compositionally biased region" description="Basic and acidic residues" evidence="3">
    <location>
        <begin position="457"/>
        <end position="470"/>
    </location>
</feature>
<dbReference type="InterPro" id="IPR050502">
    <property type="entry name" value="Euk_RNA-bind_prot"/>
</dbReference>
<name>A0AA40BF89_9PEZI</name>
<evidence type="ECO:0000313" key="5">
    <source>
        <dbReference type="EMBL" id="KAK0732863.1"/>
    </source>
</evidence>
<evidence type="ECO:0000256" key="2">
    <source>
        <dbReference type="PROSITE-ProRule" id="PRU00176"/>
    </source>
</evidence>
<protein>
    <recommendedName>
        <fullName evidence="4">RRM domain-containing protein</fullName>
    </recommendedName>
</protein>
<dbReference type="Proteomes" id="UP001172159">
    <property type="component" value="Unassembled WGS sequence"/>
</dbReference>
<feature type="compositionally biased region" description="Low complexity" evidence="3">
    <location>
        <begin position="137"/>
        <end position="149"/>
    </location>
</feature>
<feature type="region of interest" description="Disordered" evidence="3">
    <location>
        <begin position="121"/>
        <end position="175"/>
    </location>
</feature>
<feature type="compositionally biased region" description="Low complexity" evidence="3">
    <location>
        <begin position="283"/>
        <end position="292"/>
    </location>
</feature>
<evidence type="ECO:0000256" key="1">
    <source>
        <dbReference type="ARBA" id="ARBA00022884"/>
    </source>
</evidence>
<dbReference type="CDD" id="cd00590">
    <property type="entry name" value="RRM_SF"/>
    <property type="match status" value="1"/>
</dbReference>
<organism evidence="5 6">
    <name type="scientific">Apiosordaria backusii</name>
    <dbReference type="NCBI Taxonomy" id="314023"/>
    <lineage>
        <taxon>Eukaryota</taxon>
        <taxon>Fungi</taxon>
        <taxon>Dikarya</taxon>
        <taxon>Ascomycota</taxon>
        <taxon>Pezizomycotina</taxon>
        <taxon>Sordariomycetes</taxon>
        <taxon>Sordariomycetidae</taxon>
        <taxon>Sordariales</taxon>
        <taxon>Lasiosphaeriaceae</taxon>
        <taxon>Apiosordaria</taxon>
    </lineage>
</organism>
<feature type="domain" description="RRM" evidence="4">
    <location>
        <begin position="322"/>
        <end position="409"/>
    </location>
</feature>
<gene>
    <name evidence="5" type="ORF">B0T21DRAFT_413016</name>
</gene>
<evidence type="ECO:0000313" key="6">
    <source>
        <dbReference type="Proteomes" id="UP001172159"/>
    </source>
</evidence>
<feature type="region of interest" description="Disordered" evidence="3">
    <location>
        <begin position="432"/>
        <end position="489"/>
    </location>
</feature>
<proteinExistence type="predicted"/>
<feature type="region of interest" description="Disordered" evidence="3">
    <location>
        <begin position="282"/>
        <end position="314"/>
    </location>
</feature>
<dbReference type="InterPro" id="IPR035979">
    <property type="entry name" value="RBD_domain_sf"/>
</dbReference>
<feature type="compositionally biased region" description="Polar residues" evidence="3">
    <location>
        <begin position="158"/>
        <end position="168"/>
    </location>
</feature>
<sequence length="489" mass="52717">MPRNQPQNQNLVIVTVPPGSVTGLYYITIANFSRNTTWKDLKEFVSRVCEVDFCLTYDPTAGFVRVKGLENFEKAHKYLNGNTLHDRCLQADARNRDQPTVVKLPPSDYHAILLLKQQHTGRVVDEPSAPQPPPVDPSYSYPGNNNNNNPADMRRNSEYTSPTAQYASPTDHWGYPVYTNNQDYPAYTNSQNYPAVTSPVTTSSGYQDFSSSFSTAGSAGVYPPYGSPGGAGPSYYDNNGNAVVSSSPTYFHPTTTNMTNLPSMTTLTNDFSDLGFNHHSHPHAAAAAAAAGHHPDPYPNPPPTTTTTSDQPQTPVVALENRKIILLGLGKRNVSETSVLDLLATFCGGVESVAGQVEKIEITIGRKTGEAIGTAFVTFRSAEVALGAIKSLDRAVMWGRMVTARMAEGLVSGEVSAAGGVNHLVALEKRERRRLERMERSSGSGGGKEGAPVVVDGSRRGKEREREREGAPVIVDGSGGRGRGRGSRS</sequence>
<dbReference type="Gene3D" id="3.30.70.330">
    <property type="match status" value="2"/>
</dbReference>
<comment type="caution">
    <text evidence="5">The sequence shown here is derived from an EMBL/GenBank/DDBJ whole genome shotgun (WGS) entry which is preliminary data.</text>
</comment>
<reference evidence="5" key="1">
    <citation type="submission" date="2023-06" db="EMBL/GenBank/DDBJ databases">
        <title>Genome-scale phylogeny and comparative genomics of the fungal order Sordariales.</title>
        <authorList>
            <consortium name="Lawrence Berkeley National Laboratory"/>
            <person name="Hensen N."/>
            <person name="Bonometti L."/>
            <person name="Westerberg I."/>
            <person name="Brannstrom I.O."/>
            <person name="Guillou S."/>
            <person name="Cros-Aarteil S."/>
            <person name="Calhoun S."/>
            <person name="Haridas S."/>
            <person name="Kuo A."/>
            <person name="Mondo S."/>
            <person name="Pangilinan J."/>
            <person name="Riley R."/>
            <person name="Labutti K."/>
            <person name="Andreopoulos B."/>
            <person name="Lipzen A."/>
            <person name="Chen C."/>
            <person name="Yanf M."/>
            <person name="Daum C."/>
            <person name="Ng V."/>
            <person name="Clum A."/>
            <person name="Steindorff A."/>
            <person name="Ohm R."/>
            <person name="Martin F."/>
            <person name="Silar P."/>
            <person name="Natvig D."/>
            <person name="Lalanne C."/>
            <person name="Gautier V."/>
            <person name="Ament-Velasquez S.L."/>
            <person name="Kruys A."/>
            <person name="Hutchinson M.I."/>
            <person name="Powell A.J."/>
            <person name="Barry K."/>
            <person name="Miller A.N."/>
            <person name="Grigoriev I.V."/>
            <person name="Debuchy R."/>
            <person name="Gladieux P."/>
            <person name="Thoren M.H."/>
            <person name="Johannesson H."/>
        </authorList>
    </citation>
    <scope>NUCLEOTIDE SEQUENCE</scope>
    <source>
        <strain evidence="5">CBS 540.89</strain>
    </source>
</reference>
<dbReference type="PANTHER" id="PTHR48025:SF1">
    <property type="entry name" value="RRM DOMAIN-CONTAINING PROTEIN"/>
    <property type="match status" value="1"/>
</dbReference>
<evidence type="ECO:0000259" key="4">
    <source>
        <dbReference type="PROSITE" id="PS50102"/>
    </source>
</evidence>
<dbReference type="SUPFAM" id="SSF54928">
    <property type="entry name" value="RNA-binding domain, RBD"/>
    <property type="match status" value="2"/>
</dbReference>
<dbReference type="GO" id="GO:0003729">
    <property type="term" value="F:mRNA binding"/>
    <property type="evidence" value="ECO:0007669"/>
    <property type="project" value="TreeGrafter"/>
</dbReference>